<accession>A0A9C9K0B0</accession>
<dbReference type="AlphaFoldDB" id="A0A9C9K0B0"/>
<comment type="caution">
    <text evidence="1">The sequence shown here is derived from an EMBL/GenBank/DDBJ whole genome shotgun (WGS) entry which is preliminary data.</text>
</comment>
<protein>
    <recommendedName>
        <fullName evidence="3">Tetratricopeptide repeat protein</fullName>
    </recommendedName>
</protein>
<evidence type="ECO:0008006" key="3">
    <source>
        <dbReference type="Google" id="ProtNLM"/>
    </source>
</evidence>
<dbReference type="EMBL" id="DRIG01000063">
    <property type="protein sequence ID" value="HEC78670.1"/>
    <property type="molecule type" value="Genomic_DNA"/>
</dbReference>
<sequence>MNKISRTFIERFNRAAELAREGKIEEALEAYENIKAPFDDPKEERIMTGEFLGMVELRKAYCLMDLERFEEAREIFASNIIQAALGQFDFTTLCDYFYSYGNTLGKLGLLEKMDEVMKNVLKIAVNELNDLKRCEDTWYWIMYWAKEHEAWEYLEKQCISAHKFGVKSGSLFLQIKAGEFGCYAYRGLGKIEEARRGARIIIKRYKDAKINGSVLKEWEDFLKSLD</sequence>
<dbReference type="SUPFAM" id="SSF48452">
    <property type="entry name" value="TPR-like"/>
    <property type="match status" value="1"/>
</dbReference>
<proteinExistence type="predicted"/>
<gene>
    <name evidence="1" type="ORF">ENI34_05960</name>
</gene>
<reference evidence="1" key="1">
    <citation type="journal article" date="2020" name="mSystems">
        <title>Genome- and Community-Level Interaction Insights into Carbon Utilization and Element Cycling Functions of Hydrothermarchaeota in Hydrothermal Sediment.</title>
        <authorList>
            <person name="Zhou Z."/>
            <person name="Liu Y."/>
            <person name="Xu W."/>
            <person name="Pan J."/>
            <person name="Luo Z.H."/>
            <person name="Li M."/>
        </authorList>
    </citation>
    <scope>NUCLEOTIDE SEQUENCE</scope>
    <source>
        <strain evidence="1">HyVt-388</strain>
    </source>
</reference>
<dbReference type="Gene3D" id="1.25.40.10">
    <property type="entry name" value="Tetratricopeptide repeat domain"/>
    <property type="match status" value="1"/>
</dbReference>
<evidence type="ECO:0000313" key="2">
    <source>
        <dbReference type="Proteomes" id="UP000885826"/>
    </source>
</evidence>
<dbReference type="Proteomes" id="UP000885826">
    <property type="component" value="Unassembled WGS sequence"/>
</dbReference>
<dbReference type="InterPro" id="IPR011990">
    <property type="entry name" value="TPR-like_helical_dom_sf"/>
</dbReference>
<name>A0A9C9K0B0_UNCW3</name>
<evidence type="ECO:0000313" key="1">
    <source>
        <dbReference type="EMBL" id="HEC78670.1"/>
    </source>
</evidence>
<organism evidence="1 2">
    <name type="scientific">candidate division WOR-3 bacterium</name>
    <dbReference type="NCBI Taxonomy" id="2052148"/>
    <lineage>
        <taxon>Bacteria</taxon>
        <taxon>Bacteria division WOR-3</taxon>
    </lineage>
</organism>